<keyword evidence="1" id="KW-0472">Membrane</keyword>
<dbReference type="EMBL" id="CP130472">
    <property type="protein sequence ID" value="WLS45293.1"/>
    <property type="molecule type" value="Genomic_DNA"/>
</dbReference>
<evidence type="ECO:0000256" key="1">
    <source>
        <dbReference type="SAM" id="Phobius"/>
    </source>
</evidence>
<keyword evidence="1" id="KW-0812">Transmembrane</keyword>
<dbReference type="AlphaFoldDB" id="A0AAJ6HVF7"/>
<keyword evidence="3" id="KW-1185">Reference proteome</keyword>
<reference evidence="2 3" key="1">
    <citation type="submission" date="2023-07" db="EMBL/GenBank/DDBJ databases">
        <title>Micromonospora profundi TRM 95458 converts glycerol to a new osmotic compound.</title>
        <authorList>
            <person name="Lu D."/>
        </authorList>
    </citation>
    <scope>NUCLEOTIDE SEQUENCE [LARGE SCALE GENOMIC DNA]</scope>
    <source>
        <strain evidence="2 3">TRM95458</strain>
    </source>
</reference>
<name>A0AAJ6HVF7_9ACTN</name>
<feature type="transmembrane region" description="Helical" evidence="1">
    <location>
        <begin position="6"/>
        <end position="22"/>
    </location>
</feature>
<evidence type="ECO:0000313" key="2">
    <source>
        <dbReference type="EMBL" id="WLS45293.1"/>
    </source>
</evidence>
<feature type="transmembrane region" description="Helical" evidence="1">
    <location>
        <begin position="56"/>
        <end position="78"/>
    </location>
</feature>
<dbReference type="InterPro" id="IPR046052">
    <property type="entry name" value="DUF6010"/>
</dbReference>
<feature type="transmembrane region" description="Helical" evidence="1">
    <location>
        <begin position="29"/>
        <end position="50"/>
    </location>
</feature>
<dbReference type="KEGG" id="mprn:Q3V37_28690"/>
<organism evidence="2 3">
    <name type="scientific">Micromonospora profundi</name>
    <dbReference type="NCBI Taxonomy" id="1420889"/>
    <lineage>
        <taxon>Bacteria</taxon>
        <taxon>Bacillati</taxon>
        <taxon>Actinomycetota</taxon>
        <taxon>Actinomycetes</taxon>
        <taxon>Micromonosporales</taxon>
        <taxon>Micromonosporaceae</taxon>
        <taxon>Micromonospora</taxon>
    </lineage>
</organism>
<dbReference type="Pfam" id="PF19473">
    <property type="entry name" value="DUF6010"/>
    <property type="match status" value="1"/>
</dbReference>
<keyword evidence="1" id="KW-1133">Transmembrane helix</keyword>
<sequence length="147" mass="15708">MLRYVLPVVIGLVYVGLNSLVPEPHRRRLNALIVTGAGAAYISGGGFGLWELAFCAVLVVVGYAGLSSYTFIGVGWLLHTAWDVLHHRRGTPLIPSLHDSSFGCALCDPVIALWCFAGGLSIKDMYDRVSRRATGAARPAPTVSVEA</sequence>
<dbReference type="RefSeq" id="WP_306272268.1">
    <property type="nucleotide sequence ID" value="NZ_CP130472.1"/>
</dbReference>
<dbReference type="Proteomes" id="UP001235874">
    <property type="component" value="Chromosome"/>
</dbReference>
<proteinExistence type="predicted"/>
<gene>
    <name evidence="2" type="ORF">Q3V37_28690</name>
</gene>
<protein>
    <submittedName>
        <fullName evidence="2">DUF6010 family protein</fullName>
    </submittedName>
</protein>
<evidence type="ECO:0000313" key="3">
    <source>
        <dbReference type="Proteomes" id="UP001235874"/>
    </source>
</evidence>
<accession>A0AAJ6HVF7</accession>